<keyword evidence="2" id="KW-1133">Transmembrane helix</keyword>
<feature type="compositionally biased region" description="Basic and acidic residues" evidence="1">
    <location>
        <begin position="35"/>
        <end position="52"/>
    </location>
</feature>
<accession>G8XU73</accession>
<feature type="transmembrane region" description="Helical" evidence="2">
    <location>
        <begin position="407"/>
        <end position="429"/>
    </location>
</feature>
<evidence type="ECO:0000256" key="2">
    <source>
        <dbReference type="SAM" id="Phobius"/>
    </source>
</evidence>
<feature type="region of interest" description="Disordered" evidence="1">
    <location>
        <begin position="32"/>
        <end position="57"/>
    </location>
</feature>
<gene>
    <name evidence="3" type="primary">A1</name>
</gene>
<name>G8XU73_9BETA</name>
<protein>
    <submittedName>
        <fullName evidence="3">Membrane protein A1</fullName>
    </submittedName>
</protein>
<dbReference type="Gene3D" id="2.60.40.3790">
    <property type="match status" value="1"/>
</dbReference>
<dbReference type="EMBL" id="FJ483970">
    <property type="protein sequence ID" value="AEV80715.1"/>
    <property type="molecule type" value="Genomic_DNA"/>
</dbReference>
<evidence type="ECO:0000313" key="4">
    <source>
        <dbReference type="Proteomes" id="UP000113968"/>
    </source>
</evidence>
<dbReference type="GeneID" id="11464236"/>
<organism evidence="3 4">
    <name type="scientific">Aotine betaherpesvirus 1</name>
    <dbReference type="NCBI Taxonomy" id="50290"/>
    <lineage>
        <taxon>Viruses</taxon>
        <taxon>Duplodnaviria</taxon>
        <taxon>Heunggongvirae</taxon>
        <taxon>Peploviricota</taxon>
        <taxon>Herviviricetes</taxon>
        <taxon>Herpesvirales</taxon>
        <taxon>Orthoherpesviridae</taxon>
        <taxon>Betaherpesvirinae</taxon>
        <taxon>Cytomegalovirus</taxon>
        <taxon>Cytomegalovirus aotinebeta1</taxon>
    </lineage>
</organism>
<evidence type="ECO:0000313" key="3">
    <source>
        <dbReference type="EMBL" id="AEV80715.1"/>
    </source>
</evidence>
<reference evidence="3" key="1">
    <citation type="submission" date="2011-12" db="EMBL/GenBank/DDBJ databases">
        <title>Comparative genomics of primate cytomegaloviruses.</title>
        <authorList>
            <person name="Davison A.J."/>
            <person name="Holton M."/>
            <person name="Dolan A."/>
            <person name="Dargan D.J."/>
            <person name="Gatherer D."/>
            <person name="Hayward G.S."/>
        </authorList>
    </citation>
    <scope>NUCLEOTIDE SEQUENCE [LARGE SCALE GENOMIC DNA]</scope>
    <source>
        <strain evidence="3">S34E</strain>
    </source>
</reference>
<dbReference type="KEGG" id="vg:11464236"/>
<sequence>MWYAFSSLPYFFLCFFVPRFALPGVHGPSQTQTELARHAMQPRDERSAEANVHRQQSKPPLRCRPLFFVLLPLLVLVGSAPVQATLSKKAHRVYSLRSLSKTQLSAWPYTPPQPLLVLATHGQRLALTCSVPRSHSMFYGMKIDLCHDSDPHEQHRRPAVAFYYRQNALTFNSVAKLIRGKVKVSNATSDFILVTLSFPFTRFHTGWYTCLVSNETDTVLTVTHHIFDRVVRTRQRWESPLHPRLGSLPSGDNHGGNRSADELLRHSRAWTRHPQLMHHKTCTSKKAGNATQRYVEDPDNPRRDPDLYPKAIQFSSDSSYDLVDDIFYPRPSRISCRHRRLPHPCGYLTDADFLHLHYARPPPRPTNPISWWRRHDEWHAAQDFLKKNKRDRVAQAKAQLARVRWRLMLGEAALCVVGVALLVLAWALWRQNR</sequence>
<evidence type="ECO:0000256" key="1">
    <source>
        <dbReference type="SAM" id="MobiDB-lite"/>
    </source>
</evidence>
<proteinExistence type="predicted"/>
<dbReference type="RefSeq" id="YP_004940024.1">
    <property type="nucleotide sequence ID" value="NC_016447.1"/>
</dbReference>
<dbReference type="InterPro" id="IPR038504">
    <property type="entry name" value="UL141-like_sf"/>
</dbReference>
<feature type="region of interest" description="Disordered" evidence="1">
    <location>
        <begin position="275"/>
        <end position="310"/>
    </location>
</feature>
<keyword evidence="2" id="KW-0472">Membrane</keyword>
<keyword evidence="4" id="KW-1185">Reference proteome</keyword>
<dbReference type="Proteomes" id="UP000113968">
    <property type="component" value="Segment"/>
</dbReference>
<feature type="compositionally biased region" description="Basic and acidic residues" evidence="1">
    <location>
        <begin position="294"/>
        <end position="307"/>
    </location>
</feature>
<keyword evidence="2" id="KW-0812">Transmembrane</keyword>